<dbReference type="InterPro" id="IPR025650">
    <property type="entry name" value="Alkyl-DHAP_Synthase"/>
</dbReference>
<evidence type="ECO:0000256" key="6">
    <source>
        <dbReference type="PIRSR" id="PIRSR625650-3"/>
    </source>
</evidence>
<comment type="similarity">
    <text evidence="1">Belongs to the FAD-binding oxidoreductase/transferase type 4 family.</text>
</comment>
<evidence type="ECO:0000313" key="11">
    <source>
        <dbReference type="Proteomes" id="UP000188357"/>
    </source>
</evidence>
<evidence type="ECO:0000256" key="3">
    <source>
        <dbReference type="ARBA" id="ARBA00022827"/>
    </source>
</evidence>
<dbReference type="PANTHER" id="PTHR46568:SF1">
    <property type="entry name" value="ALKYLDIHYDROXYACETONEPHOSPHATE SYNTHASE, PEROXISOMAL"/>
    <property type="match status" value="1"/>
</dbReference>
<feature type="region of interest" description="Disordered" evidence="8">
    <location>
        <begin position="11"/>
        <end position="42"/>
    </location>
</feature>
<keyword evidence="2" id="KW-0285">Flavoprotein</keyword>
<dbReference type="Gene3D" id="3.30.300.330">
    <property type="match status" value="1"/>
</dbReference>
<feature type="compositionally biased region" description="Low complexity" evidence="8">
    <location>
        <begin position="13"/>
        <end position="23"/>
    </location>
</feature>
<evidence type="ECO:0000256" key="1">
    <source>
        <dbReference type="ARBA" id="ARBA00008000"/>
    </source>
</evidence>
<protein>
    <submittedName>
        <fullName evidence="10">Putative FAD-linked oxidoreductase</fullName>
        <ecNumber evidence="10">1.-.-.-</ecNumber>
    </submittedName>
</protein>
<keyword evidence="10" id="KW-0560">Oxidoreductase</keyword>
<dbReference type="InterPro" id="IPR016169">
    <property type="entry name" value="FAD-bd_PCMH_sub2"/>
</dbReference>
<evidence type="ECO:0000256" key="5">
    <source>
        <dbReference type="PIRSR" id="PIRSR625650-2"/>
    </source>
</evidence>
<dbReference type="EMBL" id="FUGE01000045">
    <property type="protein sequence ID" value="SJM65835.1"/>
    <property type="molecule type" value="Genomic_DNA"/>
</dbReference>
<dbReference type="SUPFAM" id="SSF55103">
    <property type="entry name" value="FAD-linked oxidases, C-terminal domain"/>
    <property type="match status" value="1"/>
</dbReference>
<accession>A0A1R4GCQ8</accession>
<dbReference type="Gene3D" id="3.30.70.3450">
    <property type="match status" value="1"/>
</dbReference>
<evidence type="ECO:0000256" key="2">
    <source>
        <dbReference type="ARBA" id="ARBA00022630"/>
    </source>
</evidence>
<feature type="binding site" evidence="5">
    <location>
        <position position="431"/>
    </location>
    <ligand>
        <name>substrate</name>
    </ligand>
</feature>
<comment type="cofactor">
    <cofactor evidence="6">
        <name>FAD</name>
        <dbReference type="ChEBI" id="CHEBI:57692"/>
    </cofactor>
</comment>
<feature type="domain" description="FAD-binding PCMH-type" evidence="9">
    <location>
        <begin position="126"/>
        <end position="306"/>
    </location>
</feature>
<dbReference type="Pfam" id="PF02913">
    <property type="entry name" value="FAD-oxidase_C"/>
    <property type="match status" value="1"/>
</dbReference>
<dbReference type="GO" id="GO:0008610">
    <property type="term" value="P:lipid biosynthetic process"/>
    <property type="evidence" value="ECO:0007669"/>
    <property type="project" value="InterPro"/>
</dbReference>
<dbReference type="InterPro" id="IPR006094">
    <property type="entry name" value="Oxid_FAD_bind_N"/>
</dbReference>
<sequence>MSKITSLLRKVTASDTSTASKTDQPALDFPTTSNTPKEQTRWNGWGNININKAVSPHGAKLIKSHIGKTQKLSSVSLESVLNTVPPSRLPTALTELAMVSTDNEVRVRHARGQSFADWIAMHSGDFGVFPDGVAMPKTTEDVAKLLALASEHDLVVIPYGGGTSVAGHINPPKDPRPVLTIATGHMDKLIDLDEESQIATFGAGAQGPAVEAQLNNRGYRLGHYPQSWELSTLGGWIASRSSGQQSLGYGRIEQMFAGGTLVTPQGKLTILDIPASSAGPDLREMMMGTEGRAGIFTEVKMRVQPQPEQELFKVAFLPNWEAGKAVLKQAVQNNVGLSMLRLSNATETNAHLHLGPTRSQFLAITAYLRSKGLGSDKVMLTYGVTGNKDQNALALAQFKKLLKQNGGVSGKLAELMGSIWAHGRFKFPYLRGTLWEKGIMVDTFETSTNWTNIDQQMAAMEKAVRESLKDRGEQVMAFTHISHVYKQGASLYTTYFFRAAKNHDETLQRWQKIKHDASTSVANGKATISHQHGVGRDHAPYLIAEKGELGLQVTQDMLQSLDPEQRMNPGCLLED</sequence>
<dbReference type="AlphaFoldDB" id="A0A1R4GCQ8"/>
<dbReference type="Pfam" id="PF01565">
    <property type="entry name" value="FAD_binding_4"/>
    <property type="match status" value="1"/>
</dbReference>
<keyword evidence="11" id="KW-1185">Reference proteome</keyword>
<dbReference type="RefSeq" id="WP_077450060.1">
    <property type="nucleotide sequence ID" value="NZ_FUGE01000045.1"/>
</dbReference>
<evidence type="ECO:0000256" key="4">
    <source>
        <dbReference type="PIRSR" id="PIRSR625650-1"/>
    </source>
</evidence>
<dbReference type="PROSITE" id="PS51387">
    <property type="entry name" value="FAD_PCMH"/>
    <property type="match status" value="1"/>
</dbReference>
<dbReference type="Gene3D" id="3.30.465.10">
    <property type="match status" value="1"/>
</dbReference>
<dbReference type="SUPFAM" id="SSF56176">
    <property type="entry name" value="FAD-binding/transporter-associated domain-like"/>
    <property type="match status" value="1"/>
</dbReference>
<name>A0A1R4GCQ8_9GAMM</name>
<dbReference type="GO" id="GO:0016491">
    <property type="term" value="F:oxidoreductase activity"/>
    <property type="evidence" value="ECO:0007669"/>
    <property type="project" value="UniProtKB-KW"/>
</dbReference>
<feature type="binding site" evidence="6">
    <location>
        <begin position="158"/>
        <end position="164"/>
    </location>
    <ligand>
        <name>FAD</name>
        <dbReference type="ChEBI" id="CHEBI:57692"/>
    </ligand>
</feature>
<dbReference type="OrthoDB" id="9811557at2"/>
<gene>
    <name evidence="10" type="ORF">A1232T_00200</name>
</gene>
<dbReference type="Proteomes" id="UP000188357">
    <property type="component" value="Unassembled WGS sequence"/>
</dbReference>
<dbReference type="InterPro" id="IPR016164">
    <property type="entry name" value="FAD-linked_Oxase-like_C"/>
</dbReference>
<feature type="active site" description="Proton donor/acceptor" evidence="4">
    <location>
        <position position="492"/>
    </location>
</feature>
<dbReference type="EC" id="1.-.-.-" evidence="10"/>
<reference evidence="10 11" key="1">
    <citation type="submission" date="2017-02" db="EMBL/GenBank/DDBJ databases">
        <authorList>
            <person name="Peterson S.W."/>
        </authorList>
    </citation>
    <scope>NUCLEOTIDE SEQUENCE [LARGE SCALE GENOMIC DNA]</scope>
    <source>
        <strain evidence="10">Psychrobacter_piechaudii</strain>
    </source>
</reference>
<dbReference type="InterPro" id="IPR036318">
    <property type="entry name" value="FAD-bd_PCMH-like_sf"/>
</dbReference>
<organism evidence="10 11">
    <name type="scientific">Psychrobacter piechaudii</name>
    <dbReference type="NCBI Taxonomy" id="1945521"/>
    <lineage>
        <taxon>Bacteria</taxon>
        <taxon>Pseudomonadati</taxon>
        <taxon>Pseudomonadota</taxon>
        <taxon>Gammaproteobacteria</taxon>
        <taxon>Moraxellales</taxon>
        <taxon>Moraxellaceae</taxon>
        <taxon>Psychrobacter</taxon>
    </lineage>
</organism>
<dbReference type="STRING" id="1945521.A1232T_00200"/>
<evidence type="ECO:0000256" key="8">
    <source>
        <dbReference type="SAM" id="MobiDB-lite"/>
    </source>
</evidence>
<evidence type="ECO:0000256" key="7">
    <source>
        <dbReference type="PIRSR" id="PIRSR625650-4"/>
    </source>
</evidence>
<evidence type="ECO:0000313" key="10">
    <source>
        <dbReference type="EMBL" id="SJM65835.1"/>
    </source>
</evidence>
<dbReference type="InterPro" id="IPR016166">
    <property type="entry name" value="FAD-bd_PCMH"/>
</dbReference>
<feature type="site" description="Important for enzyme activity" evidence="7">
    <location>
        <position position="341"/>
    </location>
</feature>
<dbReference type="PANTHER" id="PTHR46568">
    <property type="entry name" value="ALKYLDIHYDROXYACETONEPHOSPHATE SYNTHASE, PEROXISOMAL"/>
    <property type="match status" value="1"/>
</dbReference>
<dbReference type="GO" id="GO:0071949">
    <property type="term" value="F:FAD binding"/>
    <property type="evidence" value="ECO:0007669"/>
    <property type="project" value="InterPro"/>
</dbReference>
<dbReference type="GO" id="GO:0008609">
    <property type="term" value="F:alkylglycerone-phosphate synthase activity"/>
    <property type="evidence" value="ECO:0007669"/>
    <property type="project" value="InterPro"/>
</dbReference>
<proteinExistence type="inferred from homology"/>
<keyword evidence="3 6" id="KW-0274">FAD</keyword>
<dbReference type="InterPro" id="IPR004113">
    <property type="entry name" value="FAD-bd_oxidored_4_C"/>
</dbReference>
<evidence type="ECO:0000259" key="9">
    <source>
        <dbReference type="PROSITE" id="PS51387"/>
    </source>
</evidence>